<accession>A0A1E4T5W5</accession>
<comment type="similarity">
    <text evidence="1 5">Belongs to the SEC15 family.</text>
</comment>
<dbReference type="PIRSF" id="PIRSF025007">
    <property type="entry name" value="Sec15"/>
    <property type="match status" value="1"/>
</dbReference>
<dbReference type="GO" id="GO:0006886">
    <property type="term" value="P:intracellular protein transport"/>
    <property type="evidence" value="ECO:0007669"/>
    <property type="project" value="InterPro"/>
</dbReference>
<dbReference type="OrthoDB" id="10267033at2759"/>
<evidence type="ECO:0000256" key="1">
    <source>
        <dbReference type="ARBA" id="ARBA00007944"/>
    </source>
</evidence>
<evidence type="ECO:0000256" key="3">
    <source>
        <dbReference type="ARBA" id="ARBA00022483"/>
    </source>
</evidence>
<dbReference type="GO" id="GO:0016020">
    <property type="term" value="C:membrane"/>
    <property type="evidence" value="ECO:0007669"/>
    <property type="project" value="TreeGrafter"/>
</dbReference>
<dbReference type="EMBL" id="KV453848">
    <property type="protein sequence ID" value="ODV87068.1"/>
    <property type="molecule type" value="Genomic_DNA"/>
</dbReference>
<dbReference type="InterPro" id="IPR046361">
    <property type="entry name" value="EXOC6/Sec15_C"/>
</dbReference>
<name>A0A1E4T5W5_9ASCO</name>
<proteinExistence type="inferred from homology"/>
<evidence type="ECO:0000313" key="10">
    <source>
        <dbReference type="Proteomes" id="UP000094801"/>
    </source>
</evidence>
<dbReference type="PANTHER" id="PTHR12702">
    <property type="entry name" value="SEC15"/>
    <property type="match status" value="1"/>
</dbReference>
<keyword evidence="3 5" id="KW-0268">Exocytosis</keyword>
<evidence type="ECO:0000256" key="6">
    <source>
        <dbReference type="SAM" id="Coils"/>
    </source>
</evidence>
<feature type="domain" description="Exocyst complex component EXOC6/Sec15 N-terminal" evidence="8">
    <location>
        <begin position="63"/>
        <end position="232"/>
    </location>
</feature>
<dbReference type="InterPro" id="IPR042044">
    <property type="entry name" value="EXOC6PINT-1/Sec15/Tip20_C_dom2"/>
</dbReference>
<dbReference type="Proteomes" id="UP000094801">
    <property type="component" value="Unassembled WGS sequence"/>
</dbReference>
<dbReference type="GO" id="GO:0090522">
    <property type="term" value="P:vesicle tethering involved in exocytosis"/>
    <property type="evidence" value="ECO:0007669"/>
    <property type="project" value="UniProtKB-UniRule"/>
</dbReference>
<dbReference type="Gene3D" id="1.10.357.30">
    <property type="entry name" value="Exocyst complex subunit Sec15 C-terminal domain, N-terminal subdomain"/>
    <property type="match status" value="1"/>
</dbReference>
<protein>
    <recommendedName>
        <fullName evidence="5">Exocyst complex component SEC15</fullName>
    </recommendedName>
</protein>
<dbReference type="GO" id="GO:0006893">
    <property type="term" value="P:Golgi to plasma membrane transport"/>
    <property type="evidence" value="ECO:0007669"/>
    <property type="project" value="TreeGrafter"/>
</dbReference>
<dbReference type="AlphaFoldDB" id="A0A1E4T5W5"/>
<dbReference type="Pfam" id="PF20651">
    <property type="entry name" value="EXOC6_Sec15_N"/>
    <property type="match status" value="1"/>
</dbReference>
<dbReference type="InterPro" id="IPR042045">
    <property type="entry name" value="EXOC6/Sec15_C_dom1"/>
</dbReference>
<feature type="domain" description="Exocyst complex subunit EXOC6/Sec15 C-terminal" evidence="7">
    <location>
        <begin position="424"/>
        <end position="784"/>
    </location>
</feature>
<evidence type="ECO:0000259" key="8">
    <source>
        <dbReference type="Pfam" id="PF20651"/>
    </source>
</evidence>
<evidence type="ECO:0000256" key="5">
    <source>
        <dbReference type="PIRNR" id="PIRNR025007"/>
    </source>
</evidence>
<organism evidence="9 10">
    <name type="scientific">[Candida] arabinofermentans NRRL YB-2248</name>
    <dbReference type="NCBI Taxonomy" id="983967"/>
    <lineage>
        <taxon>Eukaryota</taxon>
        <taxon>Fungi</taxon>
        <taxon>Dikarya</taxon>
        <taxon>Ascomycota</taxon>
        <taxon>Saccharomycotina</taxon>
        <taxon>Pichiomycetes</taxon>
        <taxon>Pichiales</taxon>
        <taxon>Pichiaceae</taxon>
        <taxon>Ogataea</taxon>
        <taxon>Ogataea/Candida clade</taxon>
    </lineage>
</organism>
<dbReference type="Gene3D" id="1.20.58.670">
    <property type="entry name" value="Dsl1p vesicle tethering complex, Tip20p subunit, domain D"/>
    <property type="match status" value="1"/>
</dbReference>
<dbReference type="Pfam" id="PF04091">
    <property type="entry name" value="Sec15_C"/>
    <property type="match status" value="1"/>
</dbReference>
<reference evidence="10" key="1">
    <citation type="submission" date="2016-04" db="EMBL/GenBank/DDBJ databases">
        <title>Comparative genomics of biotechnologically important yeasts.</title>
        <authorList>
            <consortium name="DOE Joint Genome Institute"/>
            <person name="Riley R."/>
            <person name="Haridas S."/>
            <person name="Wolfe K.H."/>
            <person name="Lopes M.R."/>
            <person name="Hittinger C.T."/>
            <person name="Goker M."/>
            <person name="Salamov A."/>
            <person name="Wisecaver J."/>
            <person name="Long T.M."/>
            <person name="Aerts A.L."/>
            <person name="Barry K."/>
            <person name="Choi C."/>
            <person name="Clum A."/>
            <person name="Coughlan A.Y."/>
            <person name="Deshpande S."/>
            <person name="Douglass A.P."/>
            <person name="Hanson S.J."/>
            <person name="Klenk H.-P."/>
            <person name="Labutti K."/>
            <person name="Lapidus A."/>
            <person name="Lindquist E."/>
            <person name="Lipzen A."/>
            <person name="Meier-Kolthoff J.P."/>
            <person name="Ohm R.A."/>
            <person name="Otillar R.P."/>
            <person name="Pangilinan J."/>
            <person name="Peng Y."/>
            <person name="Rokas A."/>
            <person name="Rosa C.A."/>
            <person name="Scheuner C."/>
            <person name="Sibirny A.A."/>
            <person name="Slot J.C."/>
            <person name="Stielow J.B."/>
            <person name="Sun H."/>
            <person name="Kurtzman C.P."/>
            <person name="Blackwell M."/>
            <person name="Grigoriev I.V."/>
            <person name="Jeffries T.W."/>
        </authorList>
    </citation>
    <scope>NUCLEOTIDE SEQUENCE [LARGE SCALE GENOMIC DNA]</scope>
    <source>
        <strain evidence="10">NRRL YB-2248</strain>
    </source>
</reference>
<keyword evidence="2 5" id="KW-0813">Transport</keyword>
<dbReference type="InterPro" id="IPR007225">
    <property type="entry name" value="EXOC6/Sec15"/>
</dbReference>
<evidence type="ECO:0000259" key="7">
    <source>
        <dbReference type="Pfam" id="PF04091"/>
    </source>
</evidence>
<evidence type="ECO:0000256" key="2">
    <source>
        <dbReference type="ARBA" id="ARBA00022448"/>
    </source>
</evidence>
<keyword evidence="10" id="KW-1185">Reference proteome</keyword>
<feature type="coiled-coil region" evidence="6">
    <location>
        <begin position="778"/>
        <end position="805"/>
    </location>
</feature>
<comment type="function">
    <text evidence="5">Component of the exocyst complex involved in the docking of exocytic vesicles with fusion sites on the plasma membrane.</text>
</comment>
<dbReference type="PANTHER" id="PTHR12702:SF0">
    <property type="entry name" value="EXOCYST COMPLEX COMPONENT 6"/>
    <property type="match status" value="1"/>
</dbReference>
<dbReference type="InterPro" id="IPR048359">
    <property type="entry name" value="EXOC6_Sec15_N"/>
</dbReference>
<evidence type="ECO:0000256" key="4">
    <source>
        <dbReference type="ARBA" id="ARBA00023054"/>
    </source>
</evidence>
<sequence length="849" mass="98446">MSHQASNGNVKQQLNNQDGGTTTKDYSLIQYALGSDDYLDKFVPILKAELLSKKSLDGLIRDLNDISKNKEETLEGISFNSVDDLANSMDTISNIVQSSSDLSQEIMSINSELSKTGIELTEKKRLALDYKRLYNKINETEATINSCLDMLDKMNKVLDLVEAKEFYKALMNLNLLSRSHIENIENFEFTKRIYNSIPAIKNVIIDETLNQLIRWFNISLEKNLTTIGELLFENFNTINQVWSDKQLEDLNLIRFKINSPIEKTLRLEEFKFFDPLRNDEVQIDLDPIYHSILVFQSINEFDRLKDDFSNELLRKRDRLIYPIKDALASNNLDLFANNDSLKVVIFSLTAFFVADRLITAKTEYLLRSKKQSDDLFESVISKFIPILRRHIEKNKHDGQKLKELNNIIGLFIQVLENYDFNIDPLYQQLMYLFELYVETSIDTFKNDYLSLAAEENPQPLTVQNESQLKTIQSCCFYVFRTNKVTFPITFPFSVIYAATCSSLRDFIRNIYEFLSLYYNHKTSTLLRIIGNSVDQVLIGTILKDLDQKINSEYKEIVAQNLINLEFFSNSVIEIEKYLNFSSDPLILKLRSPSSLIKLRTEAEFRRVRTKAEEGMFELVDSKTGMLFEMLEFDWESKEVNDEPSIGIKDMSLFLKNIFMLDFSHLPYSIKSLLLIRTFDKLVTFLKTSIFQAQFITAESVKNFEIDINYIETIIPSLTQESRDERQLVNENESSNLTLETIFSGLKQIIELLKEGNLEGYKEDKGRMRKYNSIRPEEAIELVQKLEDYQNLMREMEINEATERSNGDGIDDEPTRTLFSIKRASTGTTTYNNSPAKISSMFSFKKPSYG</sequence>
<dbReference type="GO" id="GO:0000145">
    <property type="term" value="C:exocyst"/>
    <property type="evidence" value="ECO:0007669"/>
    <property type="project" value="UniProtKB-UniRule"/>
</dbReference>
<dbReference type="STRING" id="983967.A0A1E4T5W5"/>
<evidence type="ECO:0000313" key="9">
    <source>
        <dbReference type="EMBL" id="ODV87068.1"/>
    </source>
</evidence>
<gene>
    <name evidence="9" type="ORF">CANARDRAFT_26501</name>
</gene>
<keyword evidence="4 6" id="KW-0175">Coiled coil</keyword>